<protein>
    <recommendedName>
        <fullName evidence="3">DUF3833 family protein</fullName>
    </recommendedName>
</protein>
<dbReference type="InterPro" id="IPR006311">
    <property type="entry name" value="TAT_signal"/>
</dbReference>
<gene>
    <name evidence="1" type="ORF">GCM10008023_33620</name>
</gene>
<name>A0ABQ3LQ01_9SPHN</name>
<accession>A0ABQ3LQ01</accession>
<organism evidence="1 2">
    <name type="scientific">Sphingomonas glacialis</name>
    <dbReference type="NCBI Taxonomy" id="658225"/>
    <lineage>
        <taxon>Bacteria</taxon>
        <taxon>Pseudomonadati</taxon>
        <taxon>Pseudomonadota</taxon>
        <taxon>Alphaproteobacteria</taxon>
        <taxon>Sphingomonadales</taxon>
        <taxon>Sphingomonadaceae</taxon>
        <taxon>Sphingomonas</taxon>
    </lineage>
</organism>
<dbReference type="Pfam" id="PF12915">
    <property type="entry name" value="DUF3833"/>
    <property type="match status" value="1"/>
</dbReference>
<evidence type="ECO:0000313" key="1">
    <source>
        <dbReference type="EMBL" id="GHH22939.1"/>
    </source>
</evidence>
<evidence type="ECO:0008006" key="3">
    <source>
        <dbReference type="Google" id="ProtNLM"/>
    </source>
</evidence>
<keyword evidence="2" id="KW-1185">Reference proteome</keyword>
<proteinExistence type="predicted"/>
<dbReference type="RefSeq" id="WP_189677170.1">
    <property type="nucleotide sequence ID" value="NZ_BNAQ01000005.1"/>
</dbReference>
<sequence>MTTFDRARRHGIAPLGALIAGLALGGCVSTTHVASAPAPRFDAVAFFAGRSEGKGVLKIALHLPATTLVEGNGRVTDDGSIVLDQTVRRQGKPATQRQWVLHPVGTERYTGTLSDAVGPVDGRVDGSVLHLRFAMKGGLQAEQFLALQPGGTVAQNVMIVRKMGVAVARLDETITRLGR</sequence>
<dbReference type="Proteomes" id="UP000652430">
    <property type="component" value="Unassembled WGS sequence"/>
</dbReference>
<dbReference type="PROSITE" id="PS51257">
    <property type="entry name" value="PROKAR_LIPOPROTEIN"/>
    <property type="match status" value="1"/>
</dbReference>
<reference evidence="2" key="1">
    <citation type="journal article" date="2019" name="Int. J. Syst. Evol. Microbiol.">
        <title>The Global Catalogue of Microorganisms (GCM) 10K type strain sequencing project: providing services to taxonomists for standard genome sequencing and annotation.</title>
        <authorList>
            <consortium name="The Broad Institute Genomics Platform"/>
            <consortium name="The Broad Institute Genome Sequencing Center for Infectious Disease"/>
            <person name="Wu L."/>
            <person name="Ma J."/>
        </authorList>
    </citation>
    <scope>NUCLEOTIDE SEQUENCE [LARGE SCALE GENOMIC DNA]</scope>
    <source>
        <strain evidence="2">CGMCC 1.8957</strain>
    </source>
</reference>
<comment type="caution">
    <text evidence="1">The sequence shown here is derived from an EMBL/GenBank/DDBJ whole genome shotgun (WGS) entry which is preliminary data.</text>
</comment>
<evidence type="ECO:0000313" key="2">
    <source>
        <dbReference type="Proteomes" id="UP000652430"/>
    </source>
</evidence>
<dbReference type="InterPro" id="IPR024409">
    <property type="entry name" value="DUF3833"/>
</dbReference>
<dbReference type="PROSITE" id="PS51318">
    <property type="entry name" value="TAT"/>
    <property type="match status" value="1"/>
</dbReference>
<dbReference type="EMBL" id="BNAQ01000005">
    <property type="protein sequence ID" value="GHH22939.1"/>
    <property type="molecule type" value="Genomic_DNA"/>
</dbReference>